<dbReference type="EMBL" id="JACQRX010000085">
    <property type="protein sequence ID" value="MBI4251203.1"/>
    <property type="molecule type" value="Genomic_DNA"/>
</dbReference>
<dbReference type="Pfam" id="PF00753">
    <property type="entry name" value="Lactamase_B"/>
    <property type="match status" value="1"/>
</dbReference>
<dbReference type="SUPFAM" id="SSF56281">
    <property type="entry name" value="Metallo-hydrolase/oxidoreductase"/>
    <property type="match status" value="1"/>
</dbReference>
<dbReference type="Proteomes" id="UP000752292">
    <property type="component" value="Unassembled WGS sequence"/>
</dbReference>
<organism evidence="2 3">
    <name type="scientific">Tectimicrobiota bacterium</name>
    <dbReference type="NCBI Taxonomy" id="2528274"/>
    <lineage>
        <taxon>Bacteria</taxon>
        <taxon>Pseudomonadati</taxon>
        <taxon>Nitrospinota/Tectimicrobiota group</taxon>
        <taxon>Candidatus Tectimicrobiota</taxon>
    </lineage>
</organism>
<dbReference type="SMART" id="SM00849">
    <property type="entry name" value="Lactamase_B"/>
    <property type="match status" value="1"/>
</dbReference>
<proteinExistence type="predicted"/>
<evidence type="ECO:0000313" key="2">
    <source>
        <dbReference type="EMBL" id="MBI4251203.1"/>
    </source>
</evidence>
<accession>A0A932ZSW1</accession>
<dbReference type="PANTHER" id="PTHR42951">
    <property type="entry name" value="METALLO-BETA-LACTAMASE DOMAIN-CONTAINING"/>
    <property type="match status" value="1"/>
</dbReference>
<sequence length="292" mass="32473">MCGRGIWAACLGLVLVVSMLGGYAPAGAAVAERKMFETTKVAEGVYSFRHVNHRNMFIVTAEGVIATDPISPQAASAMMAEIRKVTDKPVKYVIYSHEHWDHIAGGKVFKDAGALFVAQERCLETFVLNPSSQVVMPDITFLDRHDIKLGGTTVELHYFGPNHGRCSTFVRLPKEKILFVVDLVTPNRVGFRGLTTTDPGGAVKSLRAVEKLDFERIIPGHGPATAPAKAVRDTRQYYEDLIAAVREAMKKTGDVDKIKEMVKLPKYEKWGMYDRWLVLNVERIVGWLRVGQ</sequence>
<dbReference type="AlphaFoldDB" id="A0A932ZSW1"/>
<dbReference type="InterPro" id="IPR050855">
    <property type="entry name" value="NDM-1-like"/>
</dbReference>
<dbReference type="InterPro" id="IPR036866">
    <property type="entry name" value="RibonucZ/Hydroxyglut_hydro"/>
</dbReference>
<dbReference type="PANTHER" id="PTHR42951:SF22">
    <property type="entry name" value="METALLO BETA-LACTAMASE SUPERFAMILY LIPOPROTEIN"/>
    <property type="match status" value="1"/>
</dbReference>
<gene>
    <name evidence="2" type="ORF">HY618_01985</name>
</gene>
<evidence type="ECO:0000313" key="3">
    <source>
        <dbReference type="Proteomes" id="UP000752292"/>
    </source>
</evidence>
<feature type="domain" description="Metallo-beta-lactamase" evidence="1">
    <location>
        <begin position="53"/>
        <end position="221"/>
    </location>
</feature>
<comment type="caution">
    <text evidence="2">The sequence shown here is derived from an EMBL/GenBank/DDBJ whole genome shotgun (WGS) entry which is preliminary data.</text>
</comment>
<protein>
    <submittedName>
        <fullName evidence="2">MBL fold metallo-hydrolase</fullName>
    </submittedName>
</protein>
<evidence type="ECO:0000259" key="1">
    <source>
        <dbReference type="SMART" id="SM00849"/>
    </source>
</evidence>
<name>A0A932ZSW1_UNCTE</name>
<dbReference type="CDD" id="cd16276">
    <property type="entry name" value="metallo-hydrolase-like_MBL-fold"/>
    <property type="match status" value="1"/>
</dbReference>
<dbReference type="InterPro" id="IPR001279">
    <property type="entry name" value="Metallo-B-lactamas"/>
</dbReference>
<dbReference type="Gene3D" id="3.60.15.10">
    <property type="entry name" value="Ribonuclease Z/Hydroxyacylglutathione hydrolase-like"/>
    <property type="match status" value="1"/>
</dbReference>
<reference evidence="2" key="1">
    <citation type="submission" date="2020-07" db="EMBL/GenBank/DDBJ databases">
        <title>Huge and variable diversity of episymbiotic CPR bacteria and DPANN archaea in groundwater ecosystems.</title>
        <authorList>
            <person name="He C.Y."/>
            <person name="Keren R."/>
            <person name="Whittaker M."/>
            <person name="Farag I.F."/>
            <person name="Doudna J."/>
            <person name="Cate J.H.D."/>
            <person name="Banfield J.F."/>
        </authorList>
    </citation>
    <scope>NUCLEOTIDE SEQUENCE</scope>
    <source>
        <strain evidence="2">NC_groundwater_1370_Ag_S-0.2um_69_93</strain>
    </source>
</reference>